<dbReference type="InterPro" id="IPR041054">
    <property type="entry name" value="Rrp40_N_euk"/>
</dbReference>
<keyword evidence="3" id="KW-0271">Exosome</keyword>
<dbReference type="Gene3D" id="3.30.1370.10">
    <property type="entry name" value="K Homology domain, type 1"/>
    <property type="match status" value="1"/>
</dbReference>
<dbReference type="GO" id="GO:0034475">
    <property type="term" value="P:U4 snRNA 3'-end processing"/>
    <property type="evidence" value="ECO:0007669"/>
    <property type="project" value="TreeGrafter"/>
</dbReference>
<dbReference type="CDD" id="cd22526">
    <property type="entry name" value="KH-I_Rrp40"/>
    <property type="match status" value="1"/>
</dbReference>
<dbReference type="GO" id="GO:0071051">
    <property type="term" value="P:poly(A)-dependent snoRNA 3'-end processing"/>
    <property type="evidence" value="ECO:0007669"/>
    <property type="project" value="TreeGrafter"/>
</dbReference>
<dbReference type="EMBL" id="KZ678132">
    <property type="protein sequence ID" value="PSN70032.1"/>
    <property type="molecule type" value="Genomic_DNA"/>
</dbReference>
<evidence type="ECO:0000256" key="4">
    <source>
        <dbReference type="ARBA" id="ARBA00022884"/>
    </source>
</evidence>
<dbReference type="SUPFAM" id="SSF50249">
    <property type="entry name" value="Nucleic acid-binding proteins"/>
    <property type="match status" value="1"/>
</dbReference>
<gene>
    <name evidence="7" type="ORF">BS50DRAFT_487618</name>
</gene>
<keyword evidence="2" id="KW-0963">Cytoplasm</keyword>
<dbReference type="InterPro" id="IPR012340">
    <property type="entry name" value="NA-bd_OB-fold"/>
</dbReference>
<dbReference type="GO" id="GO:0000176">
    <property type="term" value="C:nuclear exosome (RNase complex)"/>
    <property type="evidence" value="ECO:0007669"/>
    <property type="project" value="TreeGrafter"/>
</dbReference>
<dbReference type="OrthoDB" id="340500at2759"/>
<dbReference type="Pfam" id="PF15985">
    <property type="entry name" value="KH_6"/>
    <property type="match status" value="1"/>
</dbReference>
<dbReference type="InterPro" id="IPR036612">
    <property type="entry name" value="KH_dom_type_1_sf"/>
</dbReference>
<dbReference type="Pfam" id="PF21262">
    <property type="entry name" value="RRP40_S1"/>
    <property type="match status" value="1"/>
</dbReference>
<evidence type="ECO:0000256" key="2">
    <source>
        <dbReference type="ARBA" id="ARBA00022490"/>
    </source>
</evidence>
<dbReference type="Gene3D" id="2.40.50.140">
    <property type="entry name" value="Nucleic acid-binding proteins"/>
    <property type="match status" value="1"/>
</dbReference>
<dbReference type="PANTHER" id="PTHR21321">
    <property type="entry name" value="PNAS-3 RELATED"/>
    <property type="match status" value="1"/>
</dbReference>
<evidence type="ECO:0000256" key="3">
    <source>
        <dbReference type="ARBA" id="ARBA00022835"/>
    </source>
</evidence>
<dbReference type="GO" id="GO:0003723">
    <property type="term" value="F:RNA binding"/>
    <property type="evidence" value="ECO:0007669"/>
    <property type="project" value="UniProtKB-KW"/>
</dbReference>
<dbReference type="Pfam" id="PF18311">
    <property type="entry name" value="Rrp40_N"/>
    <property type="match status" value="1"/>
</dbReference>
<dbReference type="FunFam" id="2.40.50.100:FF:000073">
    <property type="entry name" value="Putative Exosome complex component RRP40"/>
    <property type="match status" value="1"/>
</dbReference>
<evidence type="ECO:0000259" key="6">
    <source>
        <dbReference type="Pfam" id="PF18311"/>
    </source>
</evidence>
<dbReference type="FunFam" id="2.40.50.140:FF:000127">
    <property type="entry name" value="Exosome complex component RRP40"/>
    <property type="match status" value="1"/>
</dbReference>
<accession>A0A2T2NX86</accession>
<proteinExistence type="predicted"/>
<organism evidence="7 8">
    <name type="scientific">Corynespora cassiicola Philippines</name>
    <dbReference type="NCBI Taxonomy" id="1448308"/>
    <lineage>
        <taxon>Eukaryota</taxon>
        <taxon>Fungi</taxon>
        <taxon>Dikarya</taxon>
        <taxon>Ascomycota</taxon>
        <taxon>Pezizomycotina</taxon>
        <taxon>Dothideomycetes</taxon>
        <taxon>Pleosporomycetidae</taxon>
        <taxon>Pleosporales</taxon>
        <taxon>Corynesporascaceae</taxon>
        <taxon>Corynespora</taxon>
    </lineage>
</organism>
<evidence type="ECO:0000313" key="7">
    <source>
        <dbReference type="EMBL" id="PSN70032.1"/>
    </source>
</evidence>
<dbReference type="InterPro" id="IPR049469">
    <property type="entry name" value="RRP40_KH-I"/>
</dbReference>
<sequence length="243" mass="25454">MATTLTIVLPGDEIASSALPQCPNKKKPLTLGPGLRHIPPETITTTIAGALMTDNKKNAAWIEFNSGRYLPTPGDLVIATVNNSVGESFNCFLTPNTPAAALGHLAFEGATRKTRPQLAPSSLVYARVLSAGRDSAPELTCVDPSTGKSEGLGPLKGGMVFKVSLGMARRLLAGRKKGGVAVLELFGEKVGFEVSVGRNGVVWVDGGSVKNTLAIGRAVQEVDEQALGEAGQKKLVEKVLKRL</sequence>
<keyword evidence="4" id="KW-0694">RNA-binding</keyword>
<evidence type="ECO:0000313" key="8">
    <source>
        <dbReference type="Proteomes" id="UP000240883"/>
    </source>
</evidence>
<dbReference type="AlphaFoldDB" id="A0A2T2NX86"/>
<evidence type="ECO:0000256" key="1">
    <source>
        <dbReference type="ARBA" id="ARBA00004123"/>
    </source>
</evidence>
<dbReference type="GO" id="GO:0071034">
    <property type="term" value="P:CUT catabolic process"/>
    <property type="evidence" value="ECO:0007669"/>
    <property type="project" value="TreeGrafter"/>
</dbReference>
<dbReference type="SUPFAM" id="SSF54791">
    <property type="entry name" value="Eukaryotic type KH-domain (KH-domain type I)"/>
    <property type="match status" value="1"/>
</dbReference>
<dbReference type="Gene3D" id="2.40.50.100">
    <property type="match status" value="1"/>
</dbReference>
<dbReference type="GO" id="GO:0071035">
    <property type="term" value="P:nuclear polyadenylation-dependent rRNA catabolic process"/>
    <property type="evidence" value="ECO:0007669"/>
    <property type="project" value="TreeGrafter"/>
</dbReference>
<comment type="subcellular location">
    <subcellularLocation>
        <location evidence="1">Nucleus</location>
    </subcellularLocation>
</comment>
<feature type="domain" description="Exosome complex exonuclease Rrp40 N-terminal" evidence="6">
    <location>
        <begin position="29"/>
        <end position="68"/>
    </location>
</feature>
<keyword evidence="8" id="KW-1185">Reference proteome</keyword>
<dbReference type="PANTHER" id="PTHR21321:SF1">
    <property type="entry name" value="EXOSOME COMPLEX COMPONENT RRP40"/>
    <property type="match status" value="1"/>
</dbReference>
<dbReference type="InterPro" id="IPR026699">
    <property type="entry name" value="Exosome_RNA_bind1/RRP40/RRP4"/>
</dbReference>
<evidence type="ECO:0008006" key="9">
    <source>
        <dbReference type="Google" id="ProtNLM"/>
    </source>
</evidence>
<dbReference type="GO" id="GO:0071038">
    <property type="term" value="P:TRAMP-dependent tRNA surveillance pathway"/>
    <property type="evidence" value="ECO:0007669"/>
    <property type="project" value="TreeGrafter"/>
</dbReference>
<feature type="domain" description="K Homology" evidence="5">
    <location>
        <begin position="158"/>
        <end position="209"/>
    </location>
</feature>
<dbReference type="STRING" id="1448308.A0A2T2NX86"/>
<name>A0A2T2NX86_CORCC</name>
<reference evidence="7 8" key="1">
    <citation type="journal article" date="2018" name="Front. Microbiol.">
        <title>Genome-Wide Analysis of Corynespora cassiicola Leaf Fall Disease Putative Effectors.</title>
        <authorList>
            <person name="Lopez D."/>
            <person name="Ribeiro S."/>
            <person name="Label P."/>
            <person name="Fumanal B."/>
            <person name="Venisse J.S."/>
            <person name="Kohler A."/>
            <person name="de Oliveira R.R."/>
            <person name="Labutti K."/>
            <person name="Lipzen A."/>
            <person name="Lail K."/>
            <person name="Bauer D."/>
            <person name="Ohm R.A."/>
            <person name="Barry K.W."/>
            <person name="Spatafora J."/>
            <person name="Grigoriev I.V."/>
            <person name="Martin F.M."/>
            <person name="Pujade-Renaud V."/>
        </authorList>
    </citation>
    <scope>NUCLEOTIDE SEQUENCE [LARGE SCALE GENOMIC DNA]</scope>
    <source>
        <strain evidence="7 8">Philippines</strain>
    </source>
</reference>
<evidence type="ECO:0000259" key="5">
    <source>
        <dbReference type="Pfam" id="PF15985"/>
    </source>
</evidence>
<dbReference type="GO" id="GO:0000177">
    <property type="term" value="C:cytoplasmic exosome (RNase complex)"/>
    <property type="evidence" value="ECO:0007669"/>
    <property type="project" value="TreeGrafter"/>
</dbReference>
<dbReference type="GO" id="GO:0000467">
    <property type="term" value="P:exonucleolytic trimming to generate mature 3'-end of 5.8S rRNA from tricistronic rRNA transcript (SSU-rRNA, 5.8S rRNA, LSU-rRNA)"/>
    <property type="evidence" value="ECO:0007669"/>
    <property type="project" value="TreeGrafter"/>
</dbReference>
<protein>
    <recommendedName>
        <fullName evidence="9">Ribosomal RNA-processing protein 40</fullName>
    </recommendedName>
</protein>
<dbReference type="Proteomes" id="UP000240883">
    <property type="component" value="Unassembled WGS sequence"/>
</dbReference>
<dbReference type="InterPro" id="IPR004088">
    <property type="entry name" value="KH_dom_type_1"/>
</dbReference>